<keyword evidence="2 10" id="KW-0732">Signal</keyword>
<dbReference type="AlphaFoldDB" id="A0A6G7YSS0"/>
<evidence type="ECO:0000256" key="6">
    <source>
        <dbReference type="ARBA" id="ARBA00023235"/>
    </source>
</evidence>
<keyword evidence="4 9" id="KW-0697">Rotamase</keyword>
<dbReference type="GO" id="GO:0003755">
    <property type="term" value="F:peptidyl-prolyl cis-trans isomerase activity"/>
    <property type="evidence" value="ECO:0007669"/>
    <property type="project" value="UniProtKB-KW"/>
</dbReference>
<evidence type="ECO:0000256" key="2">
    <source>
        <dbReference type="ARBA" id="ARBA00022729"/>
    </source>
</evidence>
<protein>
    <recommendedName>
        <fullName evidence="1">Parvulin-like PPIase</fullName>
    </recommendedName>
    <alternativeName>
        <fullName evidence="7">Peptidyl-prolyl cis-trans isomerase plp</fullName>
    </alternativeName>
    <alternativeName>
        <fullName evidence="8">Rotamase plp</fullName>
    </alternativeName>
</protein>
<gene>
    <name evidence="12" type="ORF">G7077_13655</name>
</gene>
<evidence type="ECO:0000256" key="7">
    <source>
        <dbReference type="ARBA" id="ARBA00030642"/>
    </source>
</evidence>
<keyword evidence="6 9" id="KW-0413">Isomerase</keyword>
<dbReference type="SUPFAM" id="SSF109998">
    <property type="entry name" value="Triger factor/SurA peptide-binding domain-like"/>
    <property type="match status" value="1"/>
</dbReference>
<evidence type="ECO:0000313" key="12">
    <source>
        <dbReference type="EMBL" id="QIK79798.1"/>
    </source>
</evidence>
<evidence type="ECO:0000256" key="10">
    <source>
        <dbReference type="SAM" id="SignalP"/>
    </source>
</evidence>
<keyword evidence="5" id="KW-0143">Chaperone</keyword>
<dbReference type="InterPro" id="IPR000297">
    <property type="entry name" value="PPIase_PpiC"/>
</dbReference>
<reference evidence="12 13" key="1">
    <citation type="submission" date="2020-03" db="EMBL/GenBank/DDBJ databases">
        <title>Sphingomonas sp. nov., isolated from fish.</title>
        <authorList>
            <person name="Hyun D.-W."/>
            <person name="Bae J.-W."/>
        </authorList>
    </citation>
    <scope>NUCLEOTIDE SEQUENCE [LARGE SCALE GENOMIC DNA]</scope>
    <source>
        <strain evidence="12 13">HDW15B</strain>
    </source>
</reference>
<name>A0A6G7YSS0_9SPHN</name>
<accession>A0A6G7YSS0</accession>
<evidence type="ECO:0000256" key="3">
    <source>
        <dbReference type="ARBA" id="ARBA00022764"/>
    </source>
</evidence>
<feature type="domain" description="PpiC" evidence="11">
    <location>
        <begin position="210"/>
        <end position="307"/>
    </location>
</feature>
<dbReference type="KEGG" id="spii:G7077_13655"/>
<dbReference type="Pfam" id="PF00639">
    <property type="entry name" value="Rotamase"/>
    <property type="match status" value="1"/>
</dbReference>
<dbReference type="Gene3D" id="3.10.50.40">
    <property type="match status" value="1"/>
</dbReference>
<evidence type="ECO:0000256" key="4">
    <source>
        <dbReference type="ARBA" id="ARBA00023110"/>
    </source>
</evidence>
<dbReference type="EMBL" id="CP049869">
    <property type="protein sequence ID" value="QIK79798.1"/>
    <property type="molecule type" value="Genomic_DNA"/>
</dbReference>
<dbReference type="PANTHER" id="PTHR47637:SF1">
    <property type="entry name" value="CHAPERONE SURA"/>
    <property type="match status" value="1"/>
</dbReference>
<sequence>MLKERGKTGVAALKISSARKTALAATAAVALATTAMAQQAAAPVNSVSTLNLPQNPQLFGTTMPSVVKATAIVNGQVITQTDIDQRLALLAMANGGRIPAEEVGPLRQQILSNLIDELLQIQDAKKAEVEVKPADIDRALERVAQQNKQTVDQLGKTLVANGSSLRTMRRQIEGEIAWQRLLNEKIESDVTVGEDEVNAVISRLQAAKGTDEYKVSEIFLPATSVNRDQVSAGAARLVEQIREGASFAGLARNYSQATTAVVGGDLGWIRPERLPDPLPAALRQLQPGQVSDPIPVSGGFSIVAVQDARKVLTNDPRDAVLSLKQVALNFAPGSSQAERQGLVERFSTAARNVGGCGGADKLAADFKADLVQRDEIKMRDLPPALQNIMLAMQVGQATQPFGSLNEGVRTFVLCGRDQVAAQAPSYDEIYAATKEDRVNLRARRYLRDLRRDAIIEYR</sequence>
<organism evidence="12 13">
    <name type="scientific">Sphingomonas piscis</name>
    <dbReference type="NCBI Taxonomy" id="2714943"/>
    <lineage>
        <taxon>Bacteria</taxon>
        <taxon>Pseudomonadati</taxon>
        <taxon>Pseudomonadota</taxon>
        <taxon>Alphaproteobacteria</taxon>
        <taxon>Sphingomonadales</taxon>
        <taxon>Sphingomonadaceae</taxon>
        <taxon>Sphingomonas</taxon>
    </lineage>
</organism>
<evidence type="ECO:0000256" key="5">
    <source>
        <dbReference type="ARBA" id="ARBA00023186"/>
    </source>
</evidence>
<dbReference type="InterPro" id="IPR050280">
    <property type="entry name" value="OMP_Chaperone_SurA"/>
</dbReference>
<dbReference type="InterPro" id="IPR027304">
    <property type="entry name" value="Trigger_fact/SurA_dom_sf"/>
</dbReference>
<dbReference type="InterPro" id="IPR046357">
    <property type="entry name" value="PPIase_dom_sf"/>
</dbReference>
<dbReference type="PANTHER" id="PTHR47637">
    <property type="entry name" value="CHAPERONE SURA"/>
    <property type="match status" value="1"/>
</dbReference>
<evidence type="ECO:0000256" key="1">
    <source>
        <dbReference type="ARBA" id="ARBA00018370"/>
    </source>
</evidence>
<dbReference type="InterPro" id="IPR023058">
    <property type="entry name" value="PPIase_PpiC_CS"/>
</dbReference>
<keyword evidence="3" id="KW-0574">Periplasm</keyword>
<keyword evidence="13" id="KW-1185">Reference proteome</keyword>
<dbReference type="SUPFAM" id="SSF54534">
    <property type="entry name" value="FKBP-like"/>
    <property type="match status" value="2"/>
</dbReference>
<evidence type="ECO:0000256" key="9">
    <source>
        <dbReference type="PROSITE-ProRule" id="PRU00278"/>
    </source>
</evidence>
<dbReference type="PROSITE" id="PS01096">
    <property type="entry name" value="PPIC_PPIASE_1"/>
    <property type="match status" value="1"/>
</dbReference>
<proteinExistence type="predicted"/>
<dbReference type="Proteomes" id="UP000503222">
    <property type="component" value="Chromosome"/>
</dbReference>
<dbReference type="PROSITE" id="PS50198">
    <property type="entry name" value="PPIC_PPIASE_2"/>
    <property type="match status" value="1"/>
</dbReference>
<dbReference type="Gene3D" id="1.10.4030.10">
    <property type="entry name" value="Porin chaperone SurA, peptide-binding domain"/>
    <property type="match status" value="1"/>
</dbReference>
<evidence type="ECO:0000313" key="13">
    <source>
        <dbReference type="Proteomes" id="UP000503222"/>
    </source>
</evidence>
<evidence type="ECO:0000256" key="8">
    <source>
        <dbReference type="ARBA" id="ARBA00031484"/>
    </source>
</evidence>
<feature type="signal peptide" evidence="10">
    <location>
        <begin position="1"/>
        <end position="37"/>
    </location>
</feature>
<dbReference type="Pfam" id="PF09312">
    <property type="entry name" value="SurA_N"/>
    <property type="match status" value="1"/>
</dbReference>
<evidence type="ECO:0000259" key="11">
    <source>
        <dbReference type="PROSITE" id="PS50198"/>
    </source>
</evidence>
<feature type="chain" id="PRO_5026263955" description="Parvulin-like PPIase" evidence="10">
    <location>
        <begin position="38"/>
        <end position="458"/>
    </location>
</feature>
<dbReference type="InterPro" id="IPR015391">
    <property type="entry name" value="SurA_N"/>
</dbReference>